<feature type="disulfide bond" description="Redox-active" evidence="6">
    <location>
        <begin position="258"/>
        <end position="260"/>
    </location>
</feature>
<dbReference type="PANTHER" id="PTHR30111:SF1">
    <property type="entry name" value="33 KDA CHAPERONIN"/>
    <property type="match status" value="1"/>
</dbReference>
<evidence type="ECO:0000313" key="9">
    <source>
        <dbReference type="Proteomes" id="UP000005710"/>
    </source>
</evidence>
<reference evidence="8" key="2">
    <citation type="submission" date="2012-10" db="EMBL/GenBank/DDBJ databases">
        <title>Improved high-quality draft of Thermaerobacter subterraneus C21, DSM 13965.</title>
        <authorList>
            <consortium name="DOE Joint Genome Institute"/>
            <person name="Eisen J."/>
            <person name="Huntemann M."/>
            <person name="Wei C.-L."/>
            <person name="Han J."/>
            <person name="Detter J.C."/>
            <person name="Han C."/>
            <person name="Tapia R."/>
            <person name="Chen A."/>
            <person name="Kyrpides N."/>
            <person name="Mavromatis K."/>
            <person name="Markowitz V."/>
            <person name="Szeto E."/>
            <person name="Ivanova N."/>
            <person name="Mikhailova N."/>
            <person name="Ovchinnikova G."/>
            <person name="Pagani I."/>
            <person name="Pati A."/>
            <person name="Goodwin L."/>
            <person name="Nordberg H.P."/>
            <person name="Cantor M.N."/>
            <person name="Hua S.X."/>
            <person name="Woyke T."/>
            <person name="Eisen J."/>
            <person name="Klenk H.-P."/>
        </authorList>
    </citation>
    <scope>NUCLEOTIDE SEQUENCE [LARGE SCALE GENOMIC DNA]</scope>
    <source>
        <strain evidence="8">DSM 13965</strain>
    </source>
</reference>
<dbReference type="NCBIfam" id="NF001033">
    <property type="entry name" value="PRK00114.1"/>
    <property type="match status" value="1"/>
</dbReference>
<keyword evidence="5 6" id="KW-0676">Redox-active center</keyword>
<feature type="region of interest" description="Disordered" evidence="7">
    <location>
        <begin position="312"/>
        <end position="333"/>
    </location>
</feature>
<name>K6PYV7_9FIRM</name>
<gene>
    <name evidence="6" type="primary">hslO</name>
    <name evidence="8" type="ORF">ThesuDRAFT_00326</name>
</gene>
<keyword evidence="9" id="KW-1185">Reference proteome</keyword>
<evidence type="ECO:0000256" key="4">
    <source>
        <dbReference type="ARBA" id="ARBA00023186"/>
    </source>
</evidence>
<evidence type="ECO:0000256" key="1">
    <source>
        <dbReference type="ARBA" id="ARBA00022490"/>
    </source>
</evidence>
<dbReference type="GO" id="GO:0005737">
    <property type="term" value="C:cytoplasm"/>
    <property type="evidence" value="ECO:0007669"/>
    <property type="project" value="UniProtKB-SubCell"/>
</dbReference>
<evidence type="ECO:0000256" key="7">
    <source>
        <dbReference type="SAM" id="MobiDB-lite"/>
    </source>
</evidence>
<sequence>MERGREQEHERDHDAAGLAGGNGDYLVRAVAGDGLVRALACRTTRLVEEARRRHDTWPTATAALGRVLTATALLAAQLKDDATVTVRVAGSGPLGVILATGEAAGTVRGYVRNPHVDLPLRPDGKLDVGGAVGLPGFLHVTRDLGLGTPYTGSVPLVSGEIGDDVTAFLVQSDQTPSVVGLGVLVGPGGSVRAAGGFMLQLLPGHPEGWAERLEQNLQQLQGISRLIDAGLTPEAMIERGLAGLAPRILDRQPLAFRCRCDRQRVERALISLGPEELETILREDGGAELRCHFCGTTYHLSGEELEALVAAARQGRPDRRAGQEGESRQGGST</sequence>
<evidence type="ECO:0000256" key="5">
    <source>
        <dbReference type="ARBA" id="ARBA00023284"/>
    </source>
</evidence>
<dbReference type="Proteomes" id="UP000005710">
    <property type="component" value="Unassembled WGS sequence"/>
</dbReference>
<dbReference type="InterPro" id="IPR016153">
    <property type="entry name" value="Heat_shock_Hsp33_N"/>
</dbReference>
<keyword evidence="1 6" id="KW-0963">Cytoplasm</keyword>
<dbReference type="EMBL" id="AENY02000005">
    <property type="protein sequence ID" value="EKP93729.1"/>
    <property type="molecule type" value="Genomic_DNA"/>
</dbReference>
<dbReference type="HAMAP" id="MF_00117">
    <property type="entry name" value="HslO"/>
    <property type="match status" value="1"/>
</dbReference>
<dbReference type="PIRSF" id="PIRSF005261">
    <property type="entry name" value="Heat_shock_Hsp33"/>
    <property type="match status" value="1"/>
</dbReference>
<dbReference type="RefSeq" id="WP_006905022.1">
    <property type="nucleotide sequence ID" value="NZ_JH976536.1"/>
</dbReference>
<dbReference type="CDD" id="cd00498">
    <property type="entry name" value="Hsp33"/>
    <property type="match status" value="1"/>
</dbReference>
<reference evidence="8" key="1">
    <citation type="submission" date="2010-10" db="EMBL/GenBank/DDBJ databases">
        <authorList>
            <consortium name="US DOE Joint Genome Institute (JGI-PGF)"/>
            <person name="Lucas S."/>
            <person name="Copeland A."/>
            <person name="Lapidus A."/>
            <person name="Bruce D."/>
            <person name="Goodwin L."/>
            <person name="Pitluck S."/>
            <person name="Kyrpides N."/>
            <person name="Mavromatis K."/>
            <person name="Detter J.C."/>
            <person name="Han C."/>
            <person name="Land M."/>
            <person name="Hauser L."/>
            <person name="Markowitz V."/>
            <person name="Cheng J.-F."/>
            <person name="Hugenholtz P."/>
            <person name="Woyke T."/>
            <person name="Wu D."/>
            <person name="Pukall R."/>
            <person name="Wahrenburg C."/>
            <person name="Brambilla E."/>
            <person name="Klenk H.-P."/>
            <person name="Eisen J.A."/>
        </authorList>
    </citation>
    <scope>NUCLEOTIDE SEQUENCE [LARGE SCALE GENOMIC DNA]</scope>
    <source>
        <strain evidence="8">DSM 13965</strain>
    </source>
</reference>
<feature type="disulfide bond" description="Redox-active" evidence="6">
    <location>
        <begin position="291"/>
        <end position="294"/>
    </location>
</feature>
<evidence type="ECO:0000256" key="2">
    <source>
        <dbReference type="ARBA" id="ARBA00022833"/>
    </source>
</evidence>
<dbReference type="InterPro" id="IPR000397">
    <property type="entry name" value="Heat_shock_Hsp33"/>
</dbReference>
<feature type="compositionally biased region" description="Basic and acidic residues" evidence="7">
    <location>
        <begin position="315"/>
        <end position="327"/>
    </location>
</feature>
<dbReference type="Gene3D" id="3.55.30.10">
    <property type="entry name" value="Hsp33 domain"/>
    <property type="match status" value="1"/>
</dbReference>
<dbReference type="Gene3D" id="3.90.1280.10">
    <property type="entry name" value="HSP33 redox switch-like"/>
    <property type="match status" value="1"/>
</dbReference>
<organism evidence="8 9">
    <name type="scientific">Thermaerobacter subterraneus DSM 13965</name>
    <dbReference type="NCBI Taxonomy" id="867903"/>
    <lineage>
        <taxon>Bacteria</taxon>
        <taxon>Bacillati</taxon>
        <taxon>Bacillota</taxon>
        <taxon>Clostridia</taxon>
        <taxon>Eubacteriales</taxon>
        <taxon>Clostridiales Family XVII. Incertae Sedis</taxon>
        <taxon>Thermaerobacter</taxon>
    </lineage>
</organism>
<dbReference type="AlphaFoldDB" id="K6PYV7"/>
<dbReference type="GO" id="GO:0051082">
    <property type="term" value="F:unfolded protein binding"/>
    <property type="evidence" value="ECO:0007669"/>
    <property type="project" value="UniProtKB-UniRule"/>
</dbReference>
<comment type="caution">
    <text evidence="8">The sequence shown here is derived from an EMBL/GenBank/DDBJ whole genome shotgun (WGS) entry which is preliminary data.</text>
</comment>
<comment type="PTM">
    <text evidence="6">Under oxidizing conditions two disulfide bonds are formed involving the reactive cysteines. Under reducing conditions zinc is bound to the reactive cysteines and the protein is inactive.</text>
</comment>
<dbReference type="OrthoDB" id="9776534at2"/>
<comment type="function">
    <text evidence="6">Redox regulated molecular chaperone. Protects both thermally unfolding and oxidatively damaged proteins from irreversible aggregation. Plays an important role in the bacterial defense system toward oxidative stress.</text>
</comment>
<dbReference type="Pfam" id="PF01430">
    <property type="entry name" value="HSP33"/>
    <property type="match status" value="1"/>
</dbReference>
<proteinExistence type="inferred from homology"/>
<dbReference type="GO" id="GO:0042026">
    <property type="term" value="P:protein refolding"/>
    <property type="evidence" value="ECO:0007669"/>
    <property type="project" value="TreeGrafter"/>
</dbReference>
<accession>K6PYV7</accession>
<evidence type="ECO:0000256" key="3">
    <source>
        <dbReference type="ARBA" id="ARBA00023157"/>
    </source>
</evidence>
<protein>
    <recommendedName>
        <fullName evidence="6">33 kDa chaperonin</fullName>
    </recommendedName>
    <alternativeName>
        <fullName evidence="6">Heat shock protein 33 homolog</fullName>
        <shortName evidence="6">HSP33</shortName>
    </alternativeName>
</protein>
<keyword evidence="3 6" id="KW-1015">Disulfide bond</keyword>
<dbReference type="GO" id="GO:0044183">
    <property type="term" value="F:protein folding chaperone"/>
    <property type="evidence" value="ECO:0007669"/>
    <property type="project" value="TreeGrafter"/>
</dbReference>
<dbReference type="SUPFAM" id="SSF64397">
    <property type="entry name" value="Hsp33 domain"/>
    <property type="match status" value="1"/>
</dbReference>
<evidence type="ECO:0000313" key="8">
    <source>
        <dbReference type="EMBL" id="EKP93729.1"/>
    </source>
</evidence>
<dbReference type="InterPro" id="IPR016154">
    <property type="entry name" value="Heat_shock_Hsp33_C"/>
</dbReference>
<dbReference type="SUPFAM" id="SSF118352">
    <property type="entry name" value="HSP33 redox switch-like"/>
    <property type="match status" value="1"/>
</dbReference>
<comment type="subcellular location">
    <subcellularLocation>
        <location evidence="6">Cytoplasm</location>
    </subcellularLocation>
</comment>
<comment type="similarity">
    <text evidence="6">Belongs to the HSP33 family.</text>
</comment>
<evidence type="ECO:0000256" key="6">
    <source>
        <dbReference type="HAMAP-Rule" id="MF_00117"/>
    </source>
</evidence>
<dbReference type="STRING" id="867903.ThesuDRAFT_00326"/>
<dbReference type="HOGENOM" id="CLU_054493_1_0_9"/>
<dbReference type="eggNOG" id="COG1281">
    <property type="taxonomic scope" value="Bacteria"/>
</dbReference>
<keyword evidence="2 6" id="KW-0862">Zinc</keyword>
<keyword evidence="4 6" id="KW-0143">Chaperone</keyword>
<dbReference type="PANTHER" id="PTHR30111">
    <property type="entry name" value="33 KDA CHAPERONIN"/>
    <property type="match status" value="1"/>
</dbReference>